<evidence type="ECO:0000313" key="2">
    <source>
        <dbReference type="Proteomes" id="UP000242146"/>
    </source>
</evidence>
<protein>
    <submittedName>
        <fullName evidence="1">Uncharacterized protein</fullName>
    </submittedName>
</protein>
<evidence type="ECO:0000313" key="1">
    <source>
        <dbReference type="EMBL" id="ORX63084.1"/>
    </source>
</evidence>
<organism evidence="1 2">
    <name type="scientific">Hesseltinella vesiculosa</name>
    <dbReference type="NCBI Taxonomy" id="101127"/>
    <lineage>
        <taxon>Eukaryota</taxon>
        <taxon>Fungi</taxon>
        <taxon>Fungi incertae sedis</taxon>
        <taxon>Mucoromycota</taxon>
        <taxon>Mucoromycotina</taxon>
        <taxon>Mucoromycetes</taxon>
        <taxon>Mucorales</taxon>
        <taxon>Cunninghamellaceae</taxon>
        <taxon>Hesseltinella</taxon>
    </lineage>
</organism>
<reference evidence="1 2" key="1">
    <citation type="submission" date="2016-07" db="EMBL/GenBank/DDBJ databases">
        <title>Pervasive Adenine N6-methylation of Active Genes in Fungi.</title>
        <authorList>
            <consortium name="DOE Joint Genome Institute"/>
            <person name="Mondo S.J."/>
            <person name="Dannebaum R.O."/>
            <person name="Kuo R.C."/>
            <person name="Labutti K."/>
            <person name="Haridas S."/>
            <person name="Kuo A."/>
            <person name="Salamov A."/>
            <person name="Ahrendt S.R."/>
            <person name="Lipzen A."/>
            <person name="Sullivan W."/>
            <person name="Andreopoulos W.B."/>
            <person name="Clum A."/>
            <person name="Lindquist E."/>
            <person name="Daum C."/>
            <person name="Ramamoorthy G.K."/>
            <person name="Gryganskyi A."/>
            <person name="Culley D."/>
            <person name="Magnuson J.K."/>
            <person name="James T.Y."/>
            <person name="O'Malley M.A."/>
            <person name="Stajich J.E."/>
            <person name="Spatafora J.W."/>
            <person name="Visel A."/>
            <person name="Grigoriev I.V."/>
        </authorList>
    </citation>
    <scope>NUCLEOTIDE SEQUENCE [LARGE SCALE GENOMIC DNA]</scope>
    <source>
        <strain evidence="1 2">NRRL 3301</strain>
    </source>
</reference>
<gene>
    <name evidence="1" type="ORF">DM01DRAFT_1011575</name>
</gene>
<keyword evidence="2" id="KW-1185">Reference proteome</keyword>
<dbReference type="Proteomes" id="UP000242146">
    <property type="component" value="Unassembled WGS sequence"/>
</dbReference>
<sequence length="116" mass="12969">MADTSKKATWKPFGRRINNLKKRRNPLPSPGRLFASTIILDNSNDLKNTLPIRLCLFNSLYFLFYAPVLGYSQDPWGGSKPALALPSWQSTIRQARATFPAAVPIFSGDIVLYALL</sequence>
<dbReference type="AlphaFoldDB" id="A0A1X2GZI9"/>
<proteinExistence type="predicted"/>
<accession>A0A1X2GZI9</accession>
<name>A0A1X2GZI9_9FUNG</name>
<dbReference type="EMBL" id="MCGT01000001">
    <property type="protein sequence ID" value="ORX63084.1"/>
    <property type="molecule type" value="Genomic_DNA"/>
</dbReference>
<comment type="caution">
    <text evidence="1">The sequence shown here is derived from an EMBL/GenBank/DDBJ whole genome shotgun (WGS) entry which is preliminary data.</text>
</comment>